<evidence type="ECO:0000256" key="8">
    <source>
        <dbReference type="ARBA" id="ARBA00023157"/>
    </source>
</evidence>
<evidence type="ECO:0000256" key="12">
    <source>
        <dbReference type="RuleBase" id="RU361130"/>
    </source>
</evidence>
<evidence type="ECO:0000256" key="1">
    <source>
        <dbReference type="ARBA" id="ARBA00001182"/>
    </source>
</evidence>
<protein>
    <recommendedName>
        <fullName evidence="4 12">Protein disulfide-isomerase</fullName>
        <ecNumber evidence="4 12">5.3.4.1</ecNumber>
    </recommendedName>
</protein>
<keyword evidence="9 12" id="KW-0413">Isomerase</keyword>
<dbReference type="InterPro" id="IPR005788">
    <property type="entry name" value="PDI_thioredoxin-like_dom"/>
</dbReference>
<dbReference type="NCBIfam" id="TIGR01126">
    <property type="entry name" value="pdi_dom"/>
    <property type="match status" value="2"/>
</dbReference>
<dbReference type="Pfam" id="PF13848">
    <property type="entry name" value="Thioredoxin_6"/>
    <property type="match status" value="1"/>
</dbReference>
<dbReference type="InterPro" id="IPR017937">
    <property type="entry name" value="Thioredoxin_CS"/>
</dbReference>
<sequence length="655" mass="75596">MKDTFVTNQNAHLEMVLQQMTERLLQAISRFMARQGRLPQWNYEEKRNVWSLATSRSFDGISKAEKFTEENNVVVLTNDNYDQFLQENSIALIEFYAHWCGHCKKLEPEYARAAEKLKKTNVKVPLAKVDAVNEQALADRFEITGYPTLKFWNGHSYIDYDGTNDWKGIVEWVSEKADPNYKPPPQAVITLTNDNFTDIVTNTQLMLVKFFATWCGHCKKLAPEYEKAAQRLRDQQLPILLAKVDAIVEKDLASQYQINGYPTLKIFRYGRPYDYNGPRFADGIVDYMEEQLKPAAGEIDNVQTALKFITNEDITLIGLFQNDQEPFYNNFVEAADELREKIKNIAFSFDSEVKHKYSTNGRSEIILFIPEKLASPYESRKRTFQKTEASKEDILKFIYNNCVPLVGHRTRANYQWMYKINEKPLVVAYYSVDFSYQYANDTQYWRKRIANVAKDYPKYTFAISDEEEFQGELKEVKLDDSGLDVNVIVFGIDGRKFTLDPDEDDFSEDVFRNFMKNLNDGRIKSFMKTQAPPKIQTGPVVTVVSSTFNKIVKDENKDVLIEMYAPWCGHCKALEPIYEELARSLKSESGLVIAKMNAVDNDVDPDYPVEGFPTIYFAPKGNKKRPIKYHGERTVQALNAFLKKHAVVSFGKAEL</sequence>
<dbReference type="NCBIfam" id="TIGR01130">
    <property type="entry name" value="ER_PDI_fam"/>
    <property type="match status" value="1"/>
</dbReference>
<dbReference type="Proteomes" id="UP001558632">
    <property type="component" value="Unassembled WGS sequence"/>
</dbReference>
<evidence type="ECO:0000256" key="6">
    <source>
        <dbReference type="ARBA" id="ARBA00022737"/>
    </source>
</evidence>
<dbReference type="InterPro" id="IPR005792">
    <property type="entry name" value="Prot_disulphide_isomerase"/>
</dbReference>
<comment type="similarity">
    <text evidence="3 11">Belongs to the protein disulfide isomerase family.</text>
</comment>
<gene>
    <name evidence="14" type="ORF">TSPI_04488</name>
</gene>
<reference evidence="14 15" key="1">
    <citation type="submission" date="2024-07" db="EMBL/GenBank/DDBJ databases">
        <title>Enhanced genomic and transcriptomic resources for Trichinella pseudospiralis and T. spiralis underpin the discovery of pronounced molecular differences between stages and species.</title>
        <authorList>
            <person name="Pasi K.K."/>
            <person name="La Rosa G."/>
            <person name="Gomez-Morales M.A."/>
            <person name="Tosini F."/>
            <person name="Sumanam S."/>
            <person name="Young N.D."/>
            <person name="Chang B.C."/>
            <person name="Robin G.B."/>
        </authorList>
    </citation>
    <scope>NUCLEOTIDE SEQUENCE [LARGE SCALE GENOMIC DNA]</scope>
    <source>
        <strain evidence="14">ISS534</strain>
    </source>
</reference>
<dbReference type="EC" id="5.3.4.1" evidence="4 12"/>
<evidence type="ECO:0000313" key="15">
    <source>
        <dbReference type="Proteomes" id="UP001558632"/>
    </source>
</evidence>
<comment type="catalytic activity">
    <reaction evidence="1 12">
        <text>Catalyzes the rearrangement of -S-S- bonds in proteins.</text>
        <dbReference type="EC" id="5.3.4.1"/>
    </reaction>
</comment>
<keyword evidence="6" id="KW-0677">Repeat</keyword>
<evidence type="ECO:0000313" key="14">
    <source>
        <dbReference type="EMBL" id="KAL1229433.1"/>
    </source>
</evidence>
<dbReference type="PROSITE" id="PS51352">
    <property type="entry name" value="THIOREDOXIN_2"/>
    <property type="match status" value="3"/>
</dbReference>
<evidence type="ECO:0000256" key="3">
    <source>
        <dbReference type="ARBA" id="ARBA00006347"/>
    </source>
</evidence>
<dbReference type="InterPro" id="IPR013766">
    <property type="entry name" value="Thioredoxin_domain"/>
</dbReference>
<dbReference type="PRINTS" id="PR00421">
    <property type="entry name" value="THIOREDOXIN"/>
</dbReference>
<dbReference type="CDD" id="cd02961">
    <property type="entry name" value="PDI_a_family"/>
    <property type="match status" value="2"/>
</dbReference>
<evidence type="ECO:0000256" key="7">
    <source>
        <dbReference type="ARBA" id="ARBA00022824"/>
    </source>
</evidence>
<keyword evidence="7" id="KW-0256">Endoplasmic reticulum</keyword>
<evidence type="ECO:0000256" key="9">
    <source>
        <dbReference type="ARBA" id="ARBA00023235"/>
    </source>
</evidence>
<evidence type="ECO:0000256" key="2">
    <source>
        <dbReference type="ARBA" id="ARBA00004319"/>
    </source>
</evidence>
<dbReference type="CDD" id="cd02995">
    <property type="entry name" value="PDI_a_PDI_a'_C"/>
    <property type="match status" value="1"/>
</dbReference>
<keyword evidence="15" id="KW-1185">Reference proteome</keyword>
<dbReference type="EMBL" id="JBEUSY010000490">
    <property type="protein sequence ID" value="KAL1229433.1"/>
    <property type="molecule type" value="Genomic_DNA"/>
</dbReference>
<dbReference type="PANTHER" id="PTHR18929">
    <property type="entry name" value="PROTEIN DISULFIDE ISOMERASE"/>
    <property type="match status" value="1"/>
</dbReference>
<keyword evidence="8" id="KW-1015">Disulfide bond</keyword>
<evidence type="ECO:0000259" key="13">
    <source>
        <dbReference type="PROSITE" id="PS51352"/>
    </source>
</evidence>
<proteinExistence type="inferred from homology"/>
<dbReference type="PANTHER" id="PTHR18929:SF210">
    <property type="entry name" value="PROTEIN DISULFIDE-ISOMERASE A4"/>
    <property type="match status" value="1"/>
</dbReference>
<feature type="domain" description="Thioredoxin" evidence="13">
    <location>
        <begin position="532"/>
        <end position="647"/>
    </location>
</feature>
<comment type="caution">
    <text evidence="14">The sequence shown here is derived from an EMBL/GenBank/DDBJ whole genome shotgun (WGS) entry which is preliminary data.</text>
</comment>
<comment type="subcellular location">
    <subcellularLocation>
        <location evidence="2">Endoplasmic reticulum lumen</location>
    </subcellularLocation>
</comment>
<feature type="domain" description="Thioredoxin" evidence="13">
    <location>
        <begin position="177"/>
        <end position="293"/>
    </location>
</feature>
<evidence type="ECO:0000256" key="10">
    <source>
        <dbReference type="ARBA" id="ARBA00023284"/>
    </source>
</evidence>
<organism evidence="14 15">
    <name type="scientific">Trichinella spiralis</name>
    <name type="common">Trichina worm</name>
    <dbReference type="NCBI Taxonomy" id="6334"/>
    <lineage>
        <taxon>Eukaryota</taxon>
        <taxon>Metazoa</taxon>
        <taxon>Ecdysozoa</taxon>
        <taxon>Nematoda</taxon>
        <taxon>Enoplea</taxon>
        <taxon>Dorylaimia</taxon>
        <taxon>Trichinellida</taxon>
        <taxon>Trichinellidae</taxon>
        <taxon>Trichinella</taxon>
    </lineage>
</organism>
<evidence type="ECO:0000256" key="5">
    <source>
        <dbReference type="ARBA" id="ARBA00022729"/>
    </source>
</evidence>
<dbReference type="Gene3D" id="3.40.30.10">
    <property type="entry name" value="Glutaredoxin"/>
    <property type="match status" value="5"/>
</dbReference>
<feature type="domain" description="Thioredoxin" evidence="13">
    <location>
        <begin position="58"/>
        <end position="163"/>
    </location>
</feature>
<accession>A0ABR3K4M6</accession>
<dbReference type="SUPFAM" id="SSF52833">
    <property type="entry name" value="Thioredoxin-like"/>
    <property type="match status" value="4"/>
</dbReference>
<keyword evidence="5" id="KW-0732">Signal</keyword>
<evidence type="ECO:0000256" key="4">
    <source>
        <dbReference type="ARBA" id="ARBA00012723"/>
    </source>
</evidence>
<evidence type="ECO:0000256" key="11">
    <source>
        <dbReference type="RuleBase" id="RU004208"/>
    </source>
</evidence>
<dbReference type="Pfam" id="PF00085">
    <property type="entry name" value="Thioredoxin"/>
    <property type="match status" value="3"/>
</dbReference>
<keyword evidence="10" id="KW-0676">Redox-active center</keyword>
<dbReference type="InterPro" id="IPR036249">
    <property type="entry name" value="Thioredoxin-like_sf"/>
</dbReference>
<name>A0ABR3K4M6_TRISP</name>
<dbReference type="PROSITE" id="PS00194">
    <property type="entry name" value="THIOREDOXIN_1"/>
    <property type="match status" value="3"/>
</dbReference>